<protein>
    <submittedName>
        <fullName evidence="1">UBP36 hydrolase</fullName>
    </submittedName>
</protein>
<sequence length="81" mass="9532">VLTWEGETSAVSQDAMRDAAWARSKIVINEWYEELGRGKVKNKKMKQQWKKHFSPFQQLQSKRNFWLVTRAAKGVSLSHRL</sequence>
<gene>
    <name evidence="1" type="primary">Usp36_1</name>
    <name evidence="1" type="ORF">LOPRUF_R01105</name>
</gene>
<dbReference type="GO" id="GO:0016787">
    <property type="term" value="F:hydrolase activity"/>
    <property type="evidence" value="ECO:0007669"/>
    <property type="project" value="UniProtKB-KW"/>
</dbReference>
<keyword evidence="2" id="KW-1185">Reference proteome</keyword>
<comment type="caution">
    <text evidence="1">The sequence shown here is derived from an EMBL/GenBank/DDBJ whole genome shotgun (WGS) entry which is preliminary data.</text>
</comment>
<evidence type="ECO:0000313" key="1">
    <source>
        <dbReference type="EMBL" id="NXE16701.1"/>
    </source>
</evidence>
<name>A0A7K8KIA0_9AVES</name>
<feature type="non-terminal residue" evidence="1">
    <location>
        <position position="81"/>
    </location>
</feature>
<proteinExistence type="predicted"/>
<reference evidence="1 2" key="1">
    <citation type="submission" date="2019-09" db="EMBL/GenBank/DDBJ databases">
        <title>Bird 10,000 Genomes (B10K) Project - Family phase.</title>
        <authorList>
            <person name="Zhang G."/>
        </authorList>
    </citation>
    <scope>NUCLEOTIDE SEQUENCE [LARGE SCALE GENOMIC DNA]</scope>
    <source>
        <strain evidence="1">B10K-CU-031-23</strain>
    </source>
</reference>
<feature type="non-terminal residue" evidence="1">
    <location>
        <position position="1"/>
    </location>
</feature>
<dbReference type="OrthoDB" id="420187at2759"/>
<evidence type="ECO:0000313" key="2">
    <source>
        <dbReference type="Proteomes" id="UP000533896"/>
    </source>
</evidence>
<organism evidence="1 2">
    <name type="scientific">Lophotis ruficrista</name>
    <dbReference type="NCBI Taxonomy" id="172689"/>
    <lineage>
        <taxon>Eukaryota</taxon>
        <taxon>Metazoa</taxon>
        <taxon>Chordata</taxon>
        <taxon>Craniata</taxon>
        <taxon>Vertebrata</taxon>
        <taxon>Euteleostomi</taxon>
        <taxon>Archelosauria</taxon>
        <taxon>Archosauria</taxon>
        <taxon>Dinosauria</taxon>
        <taxon>Saurischia</taxon>
        <taxon>Theropoda</taxon>
        <taxon>Coelurosauria</taxon>
        <taxon>Aves</taxon>
        <taxon>Neognathae</taxon>
        <taxon>Neoaves</taxon>
        <taxon>Otidimorphae</taxon>
        <taxon>Otidiformes</taxon>
        <taxon>Otididae</taxon>
        <taxon>Lophotis</taxon>
    </lineage>
</organism>
<dbReference type="AlphaFoldDB" id="A0A7K8KIA0"/>
<dbReference type="EMBL" id="VWYV01002608">
    <property type="protein sequence ID" value="NXE16701.1"/>
    <property type="molecule type" value="Genomic_DNA"/>
</dbReference>
<accession>A0A7K8KIA0</accession>
<keyword evidence="1" id="KW-0378">Hydrolase</keyword>
<dbReference type="Proteomes" id="UP000533896">
    <property type="component" value="Unassembled WGS sequence"/>
</dbReference>